<protein>
    <submittedName>
        <fullName evidence="1">Uncharacterized protein</fullName>
    </submittedName>
</protein>
<dbReference type="EMBL" id="LR796189">
    <property type="protein sequence ID" value="CAB4124631.1"/>
    <property type="molecule type" value="Genomic_DNA"/>
</dbReference>
<name>A0A6J5KRV6_9CAUD</name>
<reference evidence="1" key="1">
    <citation type="submission" date="2020-04" db="EMBL/GenBank/DDBJ databases">
        <authorList>
            <person name="Chiriac C."/>
            <person name="Salcher M."/>
            <person name="Ghai R."/>
            <person name="Kavagutti S V."/>
        </authorList>
    </citation>
    <scope>NUCLEOTIDE SEQUENCE</scope>
</reference>
<proteinExistence type="predicted"/>
<organism evidence="1">
    <name type="scientific">uncultured Caudovirales phage</name>
    <dbReference type="NCBI Taxonomy" id="2100421"/>
    <lineage>
        <taxon>Viruses</taxon>
        <taxon>Duplodnaviria</taxon>
        <taxon>Heunggongvirae</taxon>
        <taxon>Uroviricota</taxon>
        <taxon>Caudoviricetes</taxon>
        <taxon>Peduoviridae</taxon>
        <taxon>Maltschvirus</taxon>
        <taxon>Maltschvirus maltsch</taxon>
    </lineage>
</organism>
<evidence type="ECO:0000313" key="1">
    <source>
        <dbReference type="EMBL" id="CAB4124631.1"/>
    </source>
</evidence>
<gene>
    <name evidence="1" type="ORF">UFOVP53_17</name>
</gene>
<accession>A0A6J5KRV6</accession>
<sequence>MSFYLPPNPEHSRLQDMIDSHRMLCAEAIKEYLYFIGIQLKNIETIYHSSSGNMFSTYPTSHMRINCVCDITDYKYFERFSHIIARTKHPKINKDALYGHLYPSGPGASIFEYNVIVDFEFKIDVGTIQNMNDAIFMLKEATEELRYRKYSNSFDEEVLKELDSNT</sequence>